<dbReference type="Pfam" id="PF01657">
    <property type="entry name" value="Stress-antifung"/>
    <property type="match status" value="2"/>
</dbReference>
<keyword evidence="12" id="KW-1185">Reference proteome</keyword>
<comment type="similarity">
    <text evidence="8">Belongs to the cysteine-rich repeat secretory protein family. Plasmodesmata-located proteins (PDLD) subfamily.</text>
</comment>
<dbReference type="PANTHER" id="PTHR32080:SF24">
    <property type="entry name" value="PLASMODESMATA-LOCATED PROTEIN 2"/>
    <property type="match status" value="1"/>
</dbReference>
<feature type="domain" description="Gnk2-homologous" evidence="10">
    <location>
        <begin position="35"/>
        <end position="138"/>
    </location>
</feature>
<evidence type="ECO:0000256" key="4">
    <source>
        <dbReference type="ARBA" id="ARBA00022737"/>
    </source>
</evidence>
<evidence type="ECO:0000256" key="6">
    <source>
        <dbReference type="ARBA" id="ARBA00023157"/>
    </source>
</evidence>
<dbReference type="Proteomes" id="UP000325577">
    <property type="component" value="Linkage Group LG18"/>
</dbReference>
<keyword evidence="6" id="KW-1015">Disulfide bond</keyword>
<name>A0A5J5AY39_9ASTE</name>
<dbReference type="CDD" id="cd23509">
    <property type="entry name" value="Gnk2-like"/>
    <property type="match status" value="2"/>
</dbReference>
<evidence type="ECO:0000256" key="7">
    <source>
        <dbReference type="ARBA" id="ARBA00024184"/>
    </source>
</evidence>
<keyword evidence="4" id="KW-0677">Repeat</keyword>
<feature type="domain" description="Gnk2-homologous" evidence="10">
    <location>
        <begin position="143"/>
        <end position="245"/>
    </location>
</feature>
<protein>
    <recommendedName>
        <fullName evidence="10">Gnk2-homologous domain-containing protein</fullName>
    </recommendedName>
</protein>
<dbReference type="GO" id="GO:0009506">
    <property type="term" value="C:plasmodesma"/>
    <property type="evidence" value="ECO:0007669"/>
    <property type="project" value="UniProtKB-SubCell"/>
</dbReference>
<evidence type="ECO:0000256" key="8">
    <source>
        <dbReference type="ARBA" id="ARBA00038393"/>
    </source>
</evidence>
<accession>A0A5J5AY39</accession>
<dbReference type="Gene3D" id="3.30.430.20">
    <property type="entry name" value="Gnk2 domain, C-X8-C-X2-C motif"/>
    <property type="match status" value="2"/>
</dbReference>
<dbReference type="GO" id="GO:0010497">
    <property type="term" value="P:plasmodesmata-mediated intercellular transport"/>
    <property type="evidence" value="ECO:0007669"/>
    <property type="project" value="TreeGrafter"/>
</dbReference>
<reference evidence="11 12" key="1">
    <citation type="submission" date="2019-09" db="EMBL/GenBank/DDBJ databases">
        <title>A chromosome-level genome assembly of the Chinese tupelo Nyssa sinensis.</title>
        <authorList>
            <person name="Yang X."/>
            <person name="Kang M."/>
            <person name="Yang Y."/>
            <person name="Xiong H."/>
            <person name="Wang M."/>
            <person name="Zhang Z."/>
            <person name="Wang Z."/>
            <person name="Wu H."/>
            <person name="Ma T."/>
            <person name="Liu J."/>
            <person name="Xi Z."/>
        </authorList>
    </citation>
    <scope>NUCLEOTIDE SEQUENCE [LARGE SCALE GENOMIC DNA]</scope>
    <source>
        <strain evidence="11">J267</strain>
        <tissue evidence="11">Leaf</tissue>
    </source>
</reference>
<keyword evidence="2" id="KW-0945">Host-virus interaction</keyword>
<dbReference type="InterPro" id="IPR051378">
    <property type="entry name" value="Cell2Cell_Antifungal"/>
</dbReference>
<keyword evidence="9" id="KW-0812">Transmembrane</keyword>
<dbReference type="OrthoDB" id="1715309at2759"/>
<proteinExistence type="inferred from homology"/>
<dbReference type="InterPro" id="IPR038408">
    <property type="entry name" value="GNK2_sf"/>
</dbReference>
<keyword evidence="3" id="KW-0732">Signal</keyword>
<dbReference type="GO" id="GO:0005886">
    <property type="term" value="C:plasma membrane"/>
    <property type="evidence" value="ECO:0007669"/>
    <property type="project" value="UniProtKB-SubCell"/>
</dbReference>
<dbReference type="EMBL" id="CM018041">
    <property type="protein sequence ID" value="KAA8534692.1"/>
    <property type="molecule type" value="Genomic_DNA"/>
</dbReference>
<evidence type="ECO:0000313" key="11">
    <source>
        <dbReference type="EMBL" id="KAA8534692.1"/>
    </source>
</evidence>
<keyword evidence="5" id="KW-0965">Cell junction</keyword>
<evidence type="ECO:0000256" key="9">
    <source>
        <dbReference type="SAM" id="Phobius"/>
    </source>
</evidence>
<organism evidence="11 12">
    <name type="scientific">Nyssa sinensis</name>
    <dbReference type="NCBI Taxonomy" id="561372"/>
    <lineage>
        <taxon>Eukaryota</taxon>
        <taxon>Viridiplantae</taxon>
        <taxon>Streptophyta</taxon>
        <taxon>Embryophyta</taxon>
        <taxon>Tracheophyta</taxon>
        <taxon>Spermatophyta</taxon>
        <taxon>Magnoliopsida</taxon>
        <taxon>eudicotyledons</taxon>
        <taxon>Gunneridae</taxon>
        <taxon>Pentapetalae</taxon>
        <taxon>asterids</taxon>
        <taxon>Cornales</taxon>
        <taxon>Nyssaceae</taxon>
        <taxon>Nyssa</taxon>
    </lineage>
</organism>
<dbReference type="PROSITE" id="PS51473">
    <property type="entry name" value="GNK2"/>
    <property type="match status" value="2"/>
</dbReference>
<keyword evidence="9" id="KW-1133">Transmembrane helix</keyword>
<dbReference type="GO" id="GO:0046739">
    <property type="term" value="P:transport of virus in multicellular host"/>
    <property type="evidence" value="ECO:0007669"/>
    <property type="project" value="TreeGrafter"/>
</dbReference>
<feature type="transmembrane region" description="Helical" evidence="9">
    <location>
        <begin position="7"/>
        <end position="26"/>
    </location>
</feature>
<evidence type="ECO:0000313" key="12">
    <source>
        <dbReference type="Proteomes" id="UP000325577"/>
    </source>
</evidence>
<dbReference type="InterPro" id="IPR002902">
    <property type="entry name" value="GNK2"/>
</dbReference>
<evidence type="ECO:0000256" key="3">
    <source>
        <dbReference type="ARBA" id="ARBA00022729"/>
    </source>
</evidence>
<evidence type="ECO:0000256" key="1">
    <source>
        <dbReference type="ARBA" id="ARBA00004251"/>
    </source>
</evidence>
<dbReference type="AlphaFoldDB" id="A0A5J5AY39"/>
<sequence>MTSSLEPCYLLSHTLVFFLCFGFITVNVNTSSDYNLIYKKCINQTFINPNGPLLSEFLSSLFQELIPQSSQSKFFETSVGDETAAIYGFFQCREDLSNGDCYNCVSKVAQMSNSLCGETIPTRVQLSGCYIHYEADGSEASGVELLHKTCSESKAVVSSGFADVRDGAFAGLEKGVIAADNGFVDMEYKSLMHVMAQCEGNLGGGCDCGDCVSAAVRIAEDECGYSLSGQVYLHNCFITYTYNANSFPENGTGSNSGKLVAIGVGGLAVLLFGLAILYFIRKQKSDDW</sequence>
<evidence type="ECO:0000259" key="10">
    <source>
        <dbReference type="PROSITE" id="PS51473"/>
    </source>
</evidence>
<keyword evidence="9" id="KW-0472">Membrane</keyword>
<evidence type="ECO:0000256" key="5">
    <source>
        <dbReference type="ARBA" id="ARBA00022949"/>
    </source>
</evidence>
<feature type="transmembrane region" description="Helical" evidence="9">
    <location>
        <begin position="259"/>
        <end position="280"/>
    </location>
</feature>
<gene>
    <name evidence="11" type="ORF">F0562_032209</name>
</gene>
<comment type="subcellular location">
    <subcellularLocation>
        <location evidence="7">Cell junction</location>
        <location evidence="7">Plasmodesma</location>
    </subcellularLocation>
    <subcellularLocation>
        <location evidence="1">Cell membrane</location>
        <topology evidence="1">Single-pass type I membrane protein</topology>
    </subcellularLocation>
</comment>
<evidence type="ECO:0000256" key="2">
    <source>
        <dbReference type="ARBA" id="ARBA00022581"/>
    </source>
</evidence>
<dbReference type="PANTHER" id="PTHR32080">
    <property type="entry name" value="ANTIFUNGAL PROTEIN GINKBILOBIN-2-LIKE"/>
    <property type="match status" value="1"/>
</dbReference>